<name>A0A2K2UDJ6_9ACTN</name>
<dbReference type="Proteomes" id="UP000236197">
    <property type="component" value="Unassembled WGS sequence"/>
</dbReference>
<organism evidence="3 4">
    <name type="scientific">Enteroscipio rubneri</name>
    <dbReference type="NCBI Taxonomy" id="2070686"/>
    <lineage>
        <taxon>Bacteria</taxon>
        <taxon>Bacillati</taxon>
        <taxon>Actinomycetota</taxon>
        <taxon>Coriobacteriia</taxon>
        <taxon>Eggerthellales</taxon>
        <taxon>Eggerthellaceae</taxon>
        <taxon>Enteroscipio</taxon>
    </lineage>
</organism>
<protein>
    <submittedName>
        <fullName evidence="3">Phytoene dehydrogenase</fullName>
    </submittedName>
</protein>
<keyword evidence="1" id="KW-0732">Signal</keyword>
<dbReference type="AlphaFoldDB" id="A0A2K2UDJ6"/>
<feature type="chain" id="PRO_5038728264" evidence="1">
    <location>
        <begin position="21"/>
        <end position="79"/>
    </location>
</feature>
<evidence type="ECO:0000259" key="2">
    <source>
        <dbReference type="Pfam" id="PF11823"/>
    </source>
</evidence>
<dbReference type="EMBL" id="PPEK01000002">
    <property type="protein sequence ID" value="PNV68364.1"/>
    <property type="molecule type" value="Genomic_DNA"/>
</dbReference>
<proteinExistence type="predicted"/>
<dbReference type="Pfam" id="PF11823">
    <property type="entry name" value="Se_S_carrier"/>
    <property type="match status" value="1"/>
</dbReference>
<feature type="domain" description="Putative Se/S carrier protein-like" evidence="2">
    <location>
        <begin position="8"/>
        <end position="75"/>
    </location>
</feature>
<dbReference type="RefSeq" id="WP_103264432.1">
    <property type="nucleotide sequence ID" value="NZ_CABMLE010000002.1"/>
</dbReference>
<dbReference type="InterPro" id="IPR021778">
    <property type="entry name" value="Se/S_carrier-like"/>
</dbReference>
<feature type="signal peptide" evidence="1">
    <location>
        <begin position="1"/>
        <end position="20"/>
    </location>
</feature>
<accession>A0A2K2UDJ6</accession>
<evidence type="ECO:0000313" key="4">
    <source>
        <dbReference type="Proteomes" id="UP000236197"/>
    </source>
</evidence>
<evidence type="ECO:0000256" key="1">
    <source>
        <dbReference type="SAM" id="SignalP"/>
    </source>
</evidence>
<gene>
    <name evidence="3" type="ORF">C2L71_03695</name>
</gene>
<reference evidence="4" key="1">
    <citation type="submission" date="2018-01" db="EMBL/GenBank/DDBJ databases">
        <title>Rubneribacter badeniensis gen. nov., sp. nov., and Colonibacter rubneri, gen. nov., sp. nov., WGS of new members of the Eggerthellaceae.</title>
        <authorList>
            <person name="Danylec N."/>
            <person name="Stoll D.A."/>
            <person name="Doetsch A."/>
            <person name="Kulling S.E."/>
            <person name="Huch M."/>
        </authorList>
    </citation>
    <scope>NUCLEOTIDE SEQUENCE [LARGE SCALE GENOMIC DNA]</scope>
    <source>
        <strain evidence="4">ResAG-96</strain>
    </source>
</reference>
<sequence>MRRKTLKAVVTFASASDAMAVEAAAREAGFPGRMIPIPSEISAGCGLAWCVPAEERDALLGALASGGLAYEEVHEAELY</sequence>
<evidence type="ECO:0000313" key="3">
    <source>
        <dbReference type="EMBL" id="PNV68364.1"/>
    </source>
</evidence>
<comment type="caution">
    <text evidence="3">The sequence shown here is derived from an EMBL/GenBank/DDBJ whole genome shotgun (WGS) entry which is preliminary data.</text>
</comment>
<keyword evidence="4" id="KW-1185">Reference proteome</keyword>